<evidence type="ECO:0000259" key="1">
    <source>
        <dbReference type="Pfam" id="PF07731"/>
    </source>
</evidence>
<dbReference type="GO" id="GO:0016491">
    <property type="term" value="F:oxidoreductase activity"/>
    <property type="evidence" value="ECO:0007669"/>
    <property type="project" value="InterPro"/>
</dbReference>
<feature type="domain" description="Plastocyanin-like" evidence="1">
    <location>
        <begin position="41"/>
        <end position="129"/>
    </location>
</feature>
<dbReference type="AlphaFoldDB" id="A0A433DET0"/>
<sequence length="158" mass="18218">MGEHPFHFVCINAHTDSQISASIFYAILQLATRTLDRDPQHGHTFYVLRFGNGTYNPHRDAKHLDAINPIRRDTSTIPAGGWTVIRNNLTFSRNGSKLGFMYFKTLYSPLKYSQWHMEVGLLVQFVELPSKIYDLKLPQSALDLCKFDYMHARKKALD</sequence>
<accession>A0A433DET0</accession>
<keyword evidence="3" id="KW-1185">Reference proteome</keyword>
<gene>
    <name evidence="2" type="ORF">BC936DRAFT_142739</name>
</gene>
<dbReference type="Proteomes" id="UP000268093">
    <property type="component" value="Unassembled WGS sequence"/>
</dbReference>
<organism evidence="2 3">
    <name type="scientific">Jimgerdemannia flammicorona</name>
    <dbReference type="NCBI Taxonomy" id="994334"/>
    <lineage>
        <taxon>Eukaryota</taxon>
        <taxon>Fungi</taxon>
        <taxon>Fungi incertae sedis</taxon>
        <taxon>Mucoromycota</taxon>
        <taxon>Mucoromycotina</taxon>
        <taxon>Endogonomycetes</taxon>
        <taxon>Endogonales</taxon>
        <taxon>Endogonaceae</taxon>
        <taxon>Jimgerdemannia</taxon>
    </lineage>
</organism>
<dbReference type="SUPFAM" id="SSF49503">
    <property type="entry name" value="Cupredoxins"/>
    <property type="match status" value="1"/>
</dbReference>
<evidence type="ECO:0000313" key="3">
    <source>
        <dbReference type="Proteomes" id="UP000268093"/>
    </source>
</evidence>
<dbReference type="EMBL" id="RBNI01002385">
    <property type="protein sequence ID" value="RUP49353.1"/>
    <property type="molecule type" value="Genomic_DNA"/>
</dbReference>
<reference evidence="2 3" key="1">
    <citation type="journal article" date="2018" name="New Phytol.">
        <title>Phylogenomics of Endogonaceae and evolution of mycorrhizas within Mucoromycota.</title>
        <authorList>
            <person name="Chang Y."/>
            <person name="Desiro A."/>
            <person name="Na H."/>
            <person name="Sandor L."/>
            <person name="Lipzen A."/>
            <person name="Clum A."/>
            <person name="Barry K."/>
            <person name="Grigoriev I.V."/>
            <person name="Martin F.M."/>
            <person name="Stajich J.E."/>
            <person name="Smith M.E."/>
            <person name="Bonito G."/>
            <person name="Spatafora J.W."/>
        </authorList>
    </citation>
    <scope>NUCLEOTIDE SEQUENCE [LARGE SCALE GENOMIC DNA]</scope>
    <source>
        <strain evidence="2 3">GMNB39</strain>
    </source>
</reference>
<dbReference type="OrthoDB" id="2121828at2759"/>
<dbReference type="GO" id="GO:0005507">
    <property type="term" value="F:copper ion binding"/>
    <property type="evidence" value="ECO:0007669"/>
    <property type="project" value="InterPro"/>
</dbReference>
<dbReference type="InterPro" id="IPR008972">
    <property type="entry name" value="Cupredoxin"/>
</dbReference>
<dbReference type="Pfam" id="PF07731">
    <property type="entry name" value="Cu-oxidase_2"/>
    <property type="match status" value="1"/>
</dbReference>
<protein>
    <recommendedName>
        <fullName evidence="1">Plastocyanin-like domain-containing protein</fullName>
    </recommendedName>
</protein>
<name>A0A433DET0_9FUNG</name>
<dbReference type="Gene3D" id="2.60.40.420">
    <property type="entry name" value="Cupredoxins - blue copper proteins"/>
    <property type="match status" value="1"/>
</dbReference>
<evidence type="ECO:0000313" key="2">
    <source>
        <dbReference type="EMBL" id="RUP49353.1"/>
    </source>
</evidence>
<dbReference type="InterPro" id="IPR011706">
    <property type="entry name" value="Cu-oxidase_C"/>
</dbReference>
<comment type="caution">
    <text evidence="2">The sequence shown here is derived from an EMBL/GenBank/DDBJ whole genome shotgun (WGS) entry which is preliminary data.</text>
</comment>
<proteinExistence type="predicted"/>